<sequence>MSEPNNAVVCLVVLVDSSLPVLSEWPEICANYVRALITRLRESYKPRPFRIACVCYASASTRPNPLLSRTYFMGAQELTIPLAKNPQRFGVGQTGAGTQGMAVLEGIVAAIELFDAFKEASTNITPRCHIVHIAACNPDGAERPLWNTSSTLDSVTWDTLPAEIRKRAINYSLVALRPSQKLTDFYNTVASGSTQNAWFETKSSHAVCLMGYPPAPKHSQSSQSASSQPSPTKRSMEAGSSPESKRARFPSKASPNMKHSPIPKSSEPRLTEPPAQPVAPSQAVQSTSSTAHSSVPGSKTATEQQNDHTTRAPSLAEAQRATLVQAYQRLQNADIAIKSREREIAEAERVGDHAKLAELRHSQEKDKILFVRLRDALMRAAASSKRSETEAPAKSQTSAPTNLISSDGPSSFSPKPTPSVPAAAGIPRTRTPSQTQQPLPQAPIVPSGTSPQLAAQMQKLVAVNQHNRTPRTSAGNLPSQEQPPPSAIQAGTGRPPSEWKGLLAWKGTDPMSGQRREMQTWVALKLSPQADNVKMDTWPRLITLNPSATIVPPVNILHEWITSHSGMIAMLLPADQKTNDDNFRTLARLLAEKSMFALASWPGADGQLKNQLVLFPHRESLAGAYFPDGVPELPKSPMQPQPQPPAQQQNTFQTKYHALYQKLPPLHRARLDMMPPAQREEAMKVLVTVMLRNQKNSGQMIPQQQPGGMPVASQGSTVGQPMQPGMGMNVGNPFAGRPPAMFPTGQPAPPGHIQGASGMMGLTPQQMAMGGLSFNHMHNRTPSVGSNPMASVSPGMMQSFMQRNPDPSNPGM</sequence>
<dbReference type="EMBL" id="KN840449">
    <property type="protein sequence ID" value="KIP10979.1"/>
    <property type="molecule type" value="Genomic_DNA"/>
</dbReference>
<feature type="domain" description="Mediator of RNA polymerase II transcription subunit 25 von Willebrand factor type A" evidence="3">
    <location>
        <begin position="94"/>
        <end position="211"/>
    </location>
</feature>
<keyword evidence="2" id="KW-0732">Signal</keyword>
<evidence type="ECO:0000256" key="2">
    <source>
        <dbReference type="SAM" id="SignalP"/>
    </source>
</evidence>
<name>A0A0C3NZS6_PHLG1</name>
<feature type="compositionally biased region" description="Polar residues" evidence="1">
    <location>
        <begin position="430"/>
        <end position="439"/>
    </location>
</feature>
<feature type="compositionally biased region" description="Polar residues" evidence="1">
    <location>
        <begin position="287"/>
        <end position="304"/>
    </location>
</feature>
<feature type="signal peptide" evidence="2">
    <location>
        <begin position="1"/>
        <end position="23"/>
    </location>
</feature>
<feature type="compositionally biased region" description="Low complexity" evidence="1">
    <location>
        <begin position="217"/>
        <end position="231"/>
    </location>
</feature>
<evidence type="ECO:0000313" key="5">
    <source>
        <dbReference type="Proteomes" id="UP000053257"/>
    </source>
</evidence>
<protein>
    <recommendedName>
        <fullName evidence="3">Mediator of RNA polymerase II transcription subunit 25 von Willebrand factor type A domain-containing protein</fullName>
    </recommendedName>
</protein>
<feature type="compositionally biased region" description="Polar residues" evidence="1">
    <location>
        <begin position="394"/>
        <end position="414"/>
    </location>
</feature>
<feature type="region of interest" description="Disordered" evidence="1">
    <location>
        <begin position="469"/>
        <end position="498"/>
    </location>
</feature>
<dbReference type="InterPro" id="IPR021419">
    <property type="entry name" value="Mediator_Med25_VWA"/>
</dbReference>
<evidence type="ECO:0000313" key="4">
    <source>
        <dbReference type="EMBL" id="KIP10979.1"/>
    </source>
</evidence>
<evidence type="ECO:0000259" key="3">
    <source>
        <dbReference type="Pfam" id="PF11265"/>
    </source>
</evidence>
<feature type="region of interest" description="Disordered" evidence="1">
    <location>
        <begin position="211"/>
        <end position="313"/>
    </location>
</feature>
<proteinExistence type="predicted"/>
<organism evidence="4 5">
    <name type="scientific">Phlebiopsis gigantea (strain 11061_1 CR5-6)</name>
    <name type="common">White-rot fungus</name>
    <name type="synonym">Peniophora gigantea</name>
    <dbReference type="NCBI Taxonomy" id="745531"/>
    <lineage>
        <taxon>Eukaryota</taxon>
        <taxon>Fungi</taxon>
        <taxon>Dikarya</taxon>
        <taxon>Basidiomycota</taxon>
        <taxon>Agaricomycotina</taxon>
        <taxon>Agaricomycetes</taxon>
        <taxon>Polyporales</taxon>
        <taxon>Phanerochaetaceae</taxon>
        <taxon>Phlebiopsis</taxon>
    </lineage>
</organism>
<feature type="chain" id="PRO_5002167671" description="Mediator of RNA polymerase II transcription subunit 25 von Willebrand factor type A domain-containing protein" evidence="2">
    <location>
        <begin position="24"/>
        <end position="812"/>
    </location>
</feature>
<dbReference type="AlphaFoldDB" id="A0A0C3NZS6"/>
<accession>A0A0C3NZS6</accession>
<dbReference type="Pfam" id="PF11265">
    <property type="entry name" value="Med25_VWA"/>
    <property type="match status" value="1"/>
</dbReference>
<dbReference type="Proteomes" id="UP000053257">
    <property type="component" value="Unassembled WGS sequence"/>
</dbReference>
<gene>
    <name evidence="4" type="ORF">PHLGIDRAFT_125117</name>
</gene>
<evidence type="ECO:0000256" key="1">
    <source>
        <dbReference type="SAM" id="MobiDB-lite"/>
    </source>
</evidence>
<feature type="region of interest" description="Disordered" evidence="1">
    <location>
        <begin position="630"/>
        <end position="649"/>
    </location>
</feature>
<keyword evidence="5" id="KW-1185">Reference proteome</keyword>
<feature type="compositionally biased region" description="Polar residues" evidence="1">
    <location>
        <begin position="469"/>
        <end position="480"/>
    </location>
</feature>
<dbReference type="HOGENOM" id="CLU_009743_0_0_1"/>
<feature type="region of interest" description="Disordered" evidence="1">
    <location>
        <begin position="383"/>
        <end position="453"/>
    </location>
</feature>
<dbReference type="OrthoDB" id="7690434at2759"/>
<reference evidence="4 5" key="1">
    <citation type="journal article" date="2014" name="PLoS Genet.">
        <title>Analysis of the Phlebiopsis gigantea genome, transcriptome and secretome provides insight into its pioneer colonization strategies of wood.</title>
        <authorList>
            <person name="Hori C."/>
            <person name="Ishida T."/>
            <person name="Igarashi K."/>
            <person name="Samejima M."/>
            <person name="Suzuki H."/>
            <person name="Master E."/>
            <person name="Ferreira P."/>
            <person name="Ruiz-Duenas F.J."/>
            <person name="Held B."/>
            <person name="Canessa P."/>
            <person name="Larrondo L.F."/>
            <person name="Schmoll M."/>
            <person name="Druzhinina I.S."/>
            <person name="Kubicek C.P."/>
            <person name="Gaskell J.A."/>
            <person name="Kersten P."/>
            <person name="St John F."/>
            <person name="Glasner J."/>
            <person name="Sabat G."/>
            <person name="Splinter BonDurant S."/>
            <person name="Syed K."/>
            <person name="Yadav J."/>
            <person name="Mgbeahuruike A.C."/>
            <person name="Kovalchuk A."/>
            <person name="Asiegbu F.O."/>
            <person name="Lackner G."/>
            <person name="Hoffmeister D."/>
            <person name="Rencoret J."/>
            <person name="Gutierrez A."/>
            <person name="Sun H."/>
            <person name="Lindquist E."/>
            <person name="Barry K."/>
            <person name="Riley R."/>
            <person name="Grigoriev I.V."/>
            <person name="Henrissat B."/>
            <person name="Kues U."/>
            <person name="Berka R.M."/>
            <person name="Martinez A.T."/>
            <person name="Covert S.F."/>
            <person name="Blanchette R.A."/>
            <person name="Cullen D."/>
        </authorList>
    </citation>
    <scope>NUCLEOTIDE SEQUENCE [LARGE SCALE GENOMIC DNA]</scope>
    <source>
        <strain evidence="4 5">11061_1 CR5-6</strain>
    </source>
</reference>